<proteinExistence type="predicted"/>
<feature type="domain" description="Stress-response A/B barrel" evidence="2">
    <location>
        <begin position="164"/>
        <end position="258"/>
    </location>
</feature>
<organism evidence="3 4">
    <name type="scientific">Liquidambar formosana</name>
    <name type="common">Formosan gum</name>
    <dbReference type="NCBI Taxonomy" id="63359"/>
    <lineage>
        <taxon>Eukaryota</taxon>
        <taxon>Viridiplantae</taxon>
        <taxon>Streptophyta</taxon>
        <taxon>Embryophyta</taxon>
        <taxon>Tracheophyta</taxon>
        <taxon>Spermatophyta</taxon>
        <taxon>Magnoliopsida</taxon>
        <taxon>eudicotyledons</taxon>
        <taxon>Gunneridae</taxon>
        <taxon>Pentapetalae</taxon>
        <taxon>Saxifragales</taxon>
        <taxon>Altingiaceae</taxon>
        <taxon>Liquidambar</taxon>
    </lineage>
</organism>
<dbReference type="Pfam" id="PF07876">
    <property type="entry name" value="Dabb"/>
    <property type="match status" value="2"/>
</dbReference>
<dbReference type="AlphaFoldDB" id="A0AAP0WNS2"/>
<reference evidence="3 4" key="1">
    <citation type="journal article" date="2024" name="Plant J.">
        <title>Genome sequences and population genomics reveal climatic adaptation and genomic divergence between two closely related sweetgum species.</title>
        <authorList>
            <person name="Xu W.Q."/>
            <person name="Ren C.Q."/>
            <person name="Zhang X.Y."/>
            <person name="Comes H.P."/>
            <person name="Liu X.H."/>
            <person name="Li Y.G."/>
            <person name="Kettle C.J."/>
            <person name="Jalonen R."/>
            <person name="Gaisberger H."/>
            <person name="Ma Y.Z."/>
            <person name="Qiu Y.X."/>
        </authorList>
    </citation>
    <scope>NUCLEOTIDE SEQUENCE [LARGE SCALE GENOMIC DNA]</scope>
    <source>
        <strain evidence="3">Hangzhou</strain>
    </source>
</reference>
<dbReference type="PANTHER" id="PTHR33178">
    <property type="match status" value="1"/>
</dbReference>
<evidence type="ECO:0000256" key="1">
    <source>
        <dbReference type="ARBA" id="ARBA00011738"/>
    </source>
</evidence>
<dbReference type="InterPro" id="IPR044662">
    <property type="entry name" value="HS1/DABB1-like"/>
</dbReference>
<protein>
    <recommendedName>
        <fullName evidence="2">Stress-response A/B barrel domain-containing protein</fullName>
    </recommendedName>
</protein>
<comment type="subunit">
    <text evidence="1">Homodimer.</text>
</comment>
<accession>A0AAP0WNS2</accession>
<dbReference type="InterPro" id="IPR013097">
    <property type="entry name" value="Dabb"/>
</dbReference>
<dbReference type="PANTHER" id="PTHR33178:SF3">
    <property type="entry name" value="STRESS-RESPONSE A_B BARREL DOMAIN-CONTAINING PROTEIN UP3"/>
    <property type="match status" value="1"/>
</dbReference>
<feature type="domain" description="Stress-response A/B barrel" evidence="2">
    <location>
        <begin position="54"/>
        <end position="148"/>
    </location>
</feature>
<dbReference type="PROSITE" id="PS51502">
    <property type="entry name" value="S_R_A_B_BARREL"/>
    <property type="match status" value="2"/>
</dbReference>
<dbReference type="InterPro" id="IPR011008">
    <property type="entry name" value="Dimeric_a/b-barrel"/>
</dbReference>
<keyword evidence="4" id="KW-1185">Reference proteome</keyword>
<evidence type="ECO:0000313" key="4">
    <source>
        <dbReference type="Proteomes" id="UP001415857"/>
    </source>
</evidence>
<dbReference type="Proteomes" id="UP001415857">
    <property type="component" value="Unassembled WGS sequence"/>
</dbReference>
<dbReference type="Gene3D" id="3.30.70.100">
    <property type="match status" value="2"/>
</dbReference>
<dbReference type="SMART" id="SM00886">
    <property type="entry name" value="Dabb"/>
    <property type="match status" value="2"/>
</dbReference>
<comment type="caution">
    <text evidence="3">The sequence shown here is derived from an EMBL/GenBank/DDBJ whole genome shotgun (WGS) entry which is preliminary data.</text>
</comment>
<name>A0AAP0WNS2_LIQFO</name>
<dbReference type="SUPFAM" id="SSF54909">
    <property type="entry name" value="Dimeric alpha+beta barrel"/>
    <property type="match status" value="2"/>
</dbReference>
<gene>
    <name evidence="3" type="ORF">L1049_022123</name>
</gene>
<evidence type="ECO:0000313" key="3">
    <source>
        <dbReference type="EMBL" id="KAK9274869.1"/>
    </source>
</evidence>
<sequence length="268" mass="29210">MLCLSVRTLASSPFSHTFSPPKHLLRLKPSFSHKPFSPSSPSKFSTKMSSSQTIEHIVLFHVKDDTDPSKVTAMVNGLSGLSSLDQVLHLTAGPILRNRSSSFNFTHMLHSRYKSKEDLSNYSTNPKHMSVVKECVLPICDDIMAVDWVAVDLDGPVSPNPGSAMRLTFLKVKEGLGETEKSEILGVIGGIRACFGSIDQISFGENFSPARAKGFSIASVAVFPGLNELDAVDSNKEMVALQKDKVREYLDSVIVLDYVIPPPQSASL</sequence>
<evidence type="ECO:0000259" key="2">
    <source>
        <dbReference type="PROSITE" id="PS51502"/>
    </source>
</evidence>
<dbReference type="EMBL" id="JBBPBK010000011">
    <property type="protein sequence ID" value="KAK9274869.1"/>
    <property type="molecule type" value="Genomic_DNA"/>
</dbReference>